<dbReference type="PANTHER" id="PTHR33452:SF1">
    <property type="entry name" value="INNER MEMBRANE PROTEIN YPHA-RELATED"/>
    <property type="match status" value="1"/>
</dbReference>
<evidence type="ECO:0000256" key="4">
    <source>
        <dbReference type="ARBA" id="ARBA00022692"/>
    </source>
</evidence>
<evidence type="ECO:0000256" key="5">
    <source>
        <dbReference type="ARBA" id="ARBA00022989"/>
    </source>
</evidence>
<keyword evidence="4 7" id="KW-0812">Transmembrane</keyword>
<feature type="transmembrane region" description="Helical" evidence="7">
    <location>
        <begin position="74"/>
        <end position="91"/>
    </location>
</feature>
<sequence length="145" mass="15818">MGFKRYIPLIGRAFLAAIFLKAAVANTLGFSGIVEMMTNKGLPLPQLLLMGNIFCTLVGGLSILFGFKARIGAILLIIFLVPTTFVFHNAFADSQELNAFLKNFGLVGAMLFIYYYGTGPVSLDAASATNDYDDTYVTEVDRRNV</sequence>
<name>A0A1Z4M257_9CYAN</name>
<comment type="subcellular location">
    <subcellularLocation>
        <location evidence="1">Cell membrane</location>
        <topology evidence="1">Multi-pass membrane protein</topology>
    </subcellularLocation>
</comment>
<evidence type="ECO:0000256" key="7">
    <source>
        <dbReference type="SAM" id="Phobius"/>
    </source>
</evidence>
<evidence type="ECO:0000313" key="9">
    <source>
        <dbReference type="Proteomes" id="UP000218418"/>
    </source>
</evidence>
<dbReference type="InterPro" id="IPR051907">
    <property type="entry name" value="DoxX-like_oxidoreductase"/>
</dbReference>
<evidence type="ECO:0000256" key="2">
    <source>
        <dbReference type="ARBA" id="ARBA00006679"/>
    </source>
</evidence>
<keyword evidence="5 7" id="KW-1133">Transmembrane helix</keyword>
<keyword evidence="9" id="KW-1185">Reference proteome</keyword>
<protein>
    <submittedName>
        <fullName evidence="8">Putative NADH dehydrogenase</fullName>
    </submittedName>
</protein>
<dbReference type="OrthoDB" id="495902at2"/>
<evidence type="ECO:0000256" key="1">
    <source>
        <dbReference type="ARBA" id="ARBA00004651"/>
    </source>
</evidence>
<evidence type="ECO:0000256" key="6">
    <source>
        <dbReference type="ARBA" id="ARBA00023136"/>
    </source>
</evidence>
<keyword evidence="6 7" id="KW-0472">Membrane</keyword>
<accession>A0A1Z4M257</accession>
<evidence type="ECO:0000256" key="3">
    <source>
        <dbReference type="ARBA" id="ARBA00022475"/>
    </source>
</evidence>
<dbReference type="Pfam" id="PF07681">
    <property type="entry name" value="DoxX"/>
    <property type="match status" value="1"/>
</dbReference>
<reference evidence="8 9" key="1">
    <citation type="submission" date="2017-06" db="EMBL/GenBank/DDBJ databases">
        <title>Genome sequencing of cyanobaciteial culture collection at National Institute for Environmental Studies (NIES).</title>
        <authorList>
            <person name="Hirose Y."/>
            <person name="Shimura Y."/>
            <person name="Fujisawa T."/>
            <person name="Nakamura Y."/>
            <person name="Kawachi M."/>
        </authorList>
    </citation>
    <scope>NUCLEOTIDE SEQUENCE [LARGE SCALE GENOMIC DNA]</scope>
    <source>
        <strain evidence="8 9">NIES-267</strain>
    </source>
</reference>
<evidence type="ECO:0000313" key="8">
    <source>
        <dbReference type="EMBL" id="BAY87583.1"/>
    </source>
</evidence>
<proteinExistence type="inferred from homology"/>
<dbReference type="GO" id="GO:0005886">
    <property type="term" value="C:plasma membrane"/>
    <property type="evidence" value="ECO:0007669"/>
    <property type="project" value="UniProtKB-SubCell"/>
</dbReference>
<dbReference type="InterPro" id="IPR032808">
    <property type="entry name" value="DoxX"/>
</dbReference>
<feature type="transmembrane region" description="Helical" evidence="7">
    <location>
        <begin position="97"/>
        <end position="117"/>
    </location>
</feature>
<dbReference type="PANTHER" id="PTHR33452">
    <property type="entry name" value="OXIDOREDUCTASE CATD-RELATED"/>
    <property type="match status" value="1"/>
</dbReference>
<keyword evidence="3" id="KW-1003">Cell membrane</keyword>
<comment type="similarity">
    <text evidence="2">Belongs to the DoxX family.</text>
</comment>
<organism evidence="8 9">
    <name type="scientific">Calothrix parasitica NIES-267</name>
    <dbReference type="NCBI Taxonomy" id="1973488"/>
    <lineage>
        <taxon>Bacteria</taxon>
        <taxon>Bacillati</taxon>
        <taxon>Cyanobacteriota</taxon>
        <taxon>Cyanophyceae</taxon>
        <taxon>Nostocales</taxon>
        <taxon>Calotrichaceae</taxon>
        <taxon>Calothrix</taxon>
    </lineage>
</organism>
<dbReference type="Proteomes" id="UP000218418">
    <property type="component" value="Chromosome"/>
</dbReference>
<dbReference type="AlphaFoldDB" id="A0A1Z4M257"/>
<gene>
    <name evidence="8" type="ORF">NIES267_71070</name>
</gene>
<dbReference type="EMBL" id="AP018227">
    <property type="protein sequence ID" value="BAY87583.1"/>
    <property type="molecule type" value="Genomic_DNA"/>
</dbReference>
<feature type="transmembrane region" description="Helical" evidence="7">
    <location>
        <begin position="49"/>
        <end position="67"/>
    </location>
</feature>